<dbReference type="Gene3D" id="1.20.1280.50">
    <property type="match status" value="1"/>
</dbReference>
<evidence type="ECO:0000313" key="2">
    <source>
        <dbReference type="Proteomes" id="UP000001194"/>
    </source>
</evidence>
<dbReference type="HOGENOM" id="CLU_042691_0_0_1"/>
<name>B0CTM0_LACBS</name>
<dbReference type="GeneID" id="6071105"/>
<dbReference type="RefSeq" id="XP_001874503.1">
    <property type="nucleotide sequence ID" value="XM_001874468.1"/>
</dbReference>
<organism evidence="2">
    <name type="scientific">Laccaria bicolor (strain S238N-H82 / ATCC MYA-4686)</name>
    <name type="common">Bicoloured deceiver</name>
    <name type="synonym">Laccaria laccata var. bicolor</name>
    <dbReference type="NCBI Taxonomy" id="486041"/>
    <lineage>
        <taxon>Eukaryota</taxon>
        <taxon>Fungi</taxon>
        <taxon>Dikarya</taxon>
        <taxon>Basidiomycota</taxon>
        <taxon>Agaricomycotina</taxon>
        <taxon>Agaricomycetes</taxon>
        <taxon>Agaricomycetidae</taxon>
        <taxon>Agaricales</taxon>
        <taxon>Agaricineae</taxon>
        <taxon>Hydnangiaceae</taxon>
        <taxon>Laccaria</taxon>
    </lineage>
</organism>
<gene>
    <name evidence="1" type="ORF">LACBIDRAFT_321633</name>
</gene>
<accession>B0CTM0</accession>
<proteinExistence type="predicted"/>
<dbReference type="Proteomes" id="UP000001194">
    <property type="component" value="Unassembled WGS sequence"/>
</dbReference>
<dbReference type="SUPFAM" id="SSF52047">
    <property type="entry name" value="RNI-like"/>
    <property type="match status" value="1"/>
</dbReference>
<protein>
    <submittedName>
        <fullName evidence="1">Predicted protein</fullName>
    </submittedName>
</protein>
<dbReference type="OrthoDB" id="2269034at2759"/>
<dbReference type="KEGG" id="lbc:LACBIDRAFT_321633"/>
<sequence>MSTKHVRSFDALSCKPLSTVEVHPSLSVVPPIERLPVEILAEIFILCISYSDHPPLISRSTEPPISLCCVCKRWQKIASELPRLWTAALVCTESIKLEVLNELPQLLYSWFSRSNQLPLSLKFTSDDYNVMNMFTACVAPFASRFCHLDVDLNNFICSSPTDLQLSASQPTQTQLTHPDRSWSTLQFLQLESAIIRGNIEVHSDLETPLFSFAPRLQRLRMDNISFIGGTPLQLVLPWSQLTHLILVNLLESHLWLQLFPMCPALQHGLFDVFEDFVPTPSTAERATFHHLTDLTFAFNDPINPSILGHFDFPALKTLRLSNDSFISSDGGDLDDSMFWTATTRSRLYQQVAPLERLSLNGSWPFVCIFEAATHVVELDLDDSVDVSEAVHSPLRLRLPYGYSLLPNLRVLSMSINLDFQIDVLADIIISRRSVDCGIRIEKLTLYPSGMQKYMKRLTEKLQPLINDGFIVEICDTTSHWCRQLDPTWREGIIEIEG</sequence>
<evidence type="ECO:0000313" key="1">
    <source>
        <dbReference type="EMBL" id="EDR13944.1"/>
    </source>
</evidence>
<keyword evidence="2" id="KW-1185">Reference proteome</keyword>
<dbReference type="AlphaFoldDB" id="B0CTM0"/>
<dbReference type="InParanoid" id="B0CTM0"/>
<reference evidence="1 2" key="1">
    <citation type="journal article" date="2008" name="Nature">
        <title>The genome of Laccaria bicolor provides insights into mycorrhizal symbiosis.</title>
        <authorList>
            <person name="Martin F."/>
            <person name="Aerts A."/>
            <person name="Ahren D."/>
            <person name="Brun A."/>
            <person name="Danchin E.G.J."/>
            <person name="Duchaussoy F."/>
            <person name="Gibon J."/>
            <person name="Kohler A."/>
            <person name="Lindquist E."/>
            <person name="Pereda V."/>
            <person name="Salamov A."/>
            <person name="Shapiro H.J."/>
            <person name="Wuyts J."/>
            <person name="Blaudez D."/>
            <person name="Buee M."/>
            <person name="Brokstein P."/>
            <person name="Canbaeck B."/>
            <person name="Cohen D."/>
            <person name="Courty P.E."/>
            <person name="Coutinho P.M."/>
            <person name="Delaruelle C."/>
            <person name="Detter J.C."/>
            <person name="Deveau A."/>
            <person name="DiFazio S."/>
            <person name="Duplessis S."/>
            <person name="Fraissinet-Tachet L."/>
            <person name="Lucic E."/>
            <person name="Frey-Klett P."/>
            <person name="Fourrey C."/>
            <person name="Feussner I."/>
            <person name="Gay G."/>
            <person name="Grimwood J."/>
            <person name="Hoegger P.J."/>
            <person name="Jain P."/>
            <person name="Kilaru S."/>
            <person name="Labbe J."/>
            <person name="Lin Y.C."/>
            <person name="Legue V."/>
            <person name="Le Tacon F."/>
            <person name="Marmeisse R."/>
            <person name="Melayah D."/>
            <person name="Montanini B."/>
            <person name="Muratet M."/>
            <person name="Nehls U."/>
            <person name="Niculita-Hirzel H."/>
            <person name="Oudot-Le Secq M.P."/>
            <person name="Peter M."/>
            <person name="Quesneville H."/>
            <person name="Rajashekar B."/>
            <person name="Reich M."/>
            <person name="Rouhier N."/>
            <person name="Schmutz J."/>
            <person name="Yin T."/>
            <person name="Chalot M."/>
            <person name="Henrissat B."/>
            <person name="Kuees U."/>
            <person name="Lucas S."/>
            <person name="Van de Peer Y."/>
            <person name="Podila G.K."/>
            <person name="Polle A."/>
            <person name="Pukkila P.J."/>
            <person name="Richardson P.M."/>
            <person name="Rouze P."/>
            <person name="Sanders I.R."/>
            <person name="Stajich J.E."/>
            <person name="Tunlid A."/>
            <person name="Tuskan G."/>
            <person name="Grigoriev I.V."/>
        </authorList>
    </citation>
    <scope>NUCLEOTIDE SEQUENCE [LARGE SCALE GENOMIC DNA]</scope>
    <source>
        <strain evidence="2">S238N-H82 / ATCC MYA-4686</strain>
    </source>
</reference>
<dbReference type="EMBL" id="DS547092">
    <property type="protein sequence ID" value="EDR13944.1"/>
    <property type="molecule type" value="Genomic_DNA"/>
</dbReference>